<reference evidence="3" key="1">
    <citation type="submission" date="2016-11" db="EMBL/GenBank/DDBJ databases">
        <authorList>
            <person name="Varghese N."/>
            <person name="Submissions S."/>
        </authorList>
    </citation>
    <scope>NUCLEOTIDE SEQUENCE [LARGE SCALE GENOMIC DNA]</scope>
    <source>
        <strain evidence="3">DSM 24724</strain>
    </source>
</reference>
<proteinExistence type="predicted"/>
<name>A0A1M7ENP2_9FLAO</name>
<sequence>MRKKIKIILYCFIILGLFYEGYYYISFKSNSYLGIRGSELNSYKDDFVLIVNDKRIDTLNINIPLSYSKGQTLCFGKNIIQLKGLNSAKSFETNIYFYGLFTWNILEVTSKDFIFNSYYSVPPIE</sequence>
<evidence type="ECO:0000313" key="2">
    <source>
        <dbReference type="EMBL" id="SHL93320.1"/>
    </source>
</evidence>
<keyword evidence="1" id="KW-1133">Transmembrane helix</keyword>
<dbReference type="Proteomes" id="UP000184028">
    <property type="component" value="Unassembled WGS sequence"/>
</dbReference>
<evidence type="ECO:0000313" key="3">
    <source>
        <dbReference type="Proteomes" id="UP000184028"/>
    </source>
</evidence>
<organism evidence="2 3">
    <name type="scientific">Flavobacterium chilense</name>
    <dbReference type="NCBI Taxonomy" id="946677"/>
    <lineage>
        <taxon>Bacteria</taxon>
        <taxon>Pseudomonadati</taxon>
        <taxon>Bacteroidota</taxon>
        <taxon>Flavobacteriia</taxon>
        <taxon>Flavobacteriales</taxon>
        <taxon>Flavobacteriaceae</taxon>
        <taxon>Flavobacterium</taxon>
    </lineage>
</organism>
<gene>
    <name evidence="2" type="ORF">SAMN05444484_1038</name>
</gene>
<keyword evidence="1" id="KW-0472">Membrane</keyword>
<evidence type="ECO:0000256" key="1">
    <source>
        <dbReference type="SAM" id="Phobius"/>
    </source>
</evidence>
<dbReference type="AlphaFoldDB" id="A0A1M7ENP2"/>
<keyword evidence="3" id="KW-1185">Reference proteome</keyword>
<protein>
    <submittedName>
        <fullName evidence="2">Uncharacterized protein</fullName>
    </submittedName>
</protein>
<dbReference type="EMBL" id="FRBT01000003">
    <property type="protein sequence ID" value="SHL93320.1"/>
    <property type="molecule type" value="Genomic_DNA"/>
</dbReference>
<accession>A0A1M7ENP2</accession>
<keyword evidence="1" id="KW-0812">Transmembrane</keyword>
<feature type="transmembrane region" description="Helical" evidence="1">
    <location>
        <begin position="7"/>
        <end position="25"/>
    </location>
</feature>
<dbReference type="RefSeq" id="WP_068845564.1">
    <property type="nucleotide sequence ID" value="NZ_FRBT01000003.1"/>
</dbReference>